<feature type="region of interest" description="Disordered" evidence="1">
    <location>
        <begin position="178"/>
        <end position="201"/>
    </location>
</feature>
<sequence length="201" mass="22599">MGFESEITVHQSLPEGCPIFWGKRKKGSERREKEVLLALHETINHGSNMVRVECGYLYSGDFSVNRLLTHSSYRQSLFRGCSALISPDEDTPWESPNCCQQFEAVSESTWRGLDTWSHSDVVMNADEVHKGITGVQHKAVQLSKTSHVKFSCRSPAADDSAEQRCSVSEDAAWIRQTGPLPVRYKDRSPPLTTPASQNRHH</sequence>
<protein>
    <submittedName>
        <fullName evidence="2">Uncharacterized protein</fullName>
    </submittedName>
</protein>
<evidence type="ECO:0000313" key="2">
    <source>
        <dbReference type="EMBL" id="KAF0039662.1"/>
    </source>
</evidence>
<dbReference type="Proteomes" id="UP000438429">
    <property type="component" value="Unassembled WGS sequence"/>
</dbReference>
<comment type="caution">
    <text evidence="2">The sequence shown here is derived from an EMBL/GenBank/DDBJ whole genome shotgun (WGS) entry which is preliminary data.</text>
</comment>
<reference evidence="2 3" key="1">
    <citation type="submission" date="2019-06" db="EMBL/GenBank/DDBJ databases">
        <title>Draft genomes of female and male turbot (Scophthalmus maximus).</title>
        <authorList>
            <person name="Xu H."/>
            <person name="Xu X.-W."/>
            <person name="Shao C."/>
            <person name="Chen S."/>
        </authorList>
    </citation>
    <scope>NUCLEOTIDE SEQUENCE [LARGE SCALE GENOMIC DNA]</scope>
    <source>
        <strain evidence="2">Ysfricsl-2016a</strain>
        <tissue evidence="2">Blood</tissue>
    </source>
</reference>
<dbReference type="AlphaFoldDB" id="A0A6A4TBS1"/>
<proteinExistence type="predicted"/>
<evidence type="ECO:0000256" key="1">
    <source>
        <dbReference type="SAM" id="MobiDB-lite"/>
    </source>
</evidence>
<accession>A0A6A4TBS1</accession>
<gene>
    <name evidence="2" type="ORF">F2P81_007897</name>
</gene>
<organism evidence="2 3">
    <name type="scientific">Scophthalmus maximus</name>
    <name type="common">Turbot</name>
    <name type="synonym">Psetta maxima</name>
    <dbReference type="NCBI Taxonomy" id="52904"/>
    <lineage>
        <taxon>Eukaryota</taxon>
        <taxon>Metazoa</taxon>
        <taxon>Chordata</taxon>
        <taxon>Craniata</taxon>
        <taxon>Vertebrata</taxon>
        <taxon>Euteleostomi</taxon>
        <taxon>Actinopterygii</taxon>
        <taxon>Neopterygii</taxon>
        <taxon>Teleostei</taxon>
        <taxon>Neoteleostei</taxon>
        <taxon>Acanthomorphata</taxon>
        <taxon>Carangaria</taxon>
        <taxon>Pleuronectiformes</taxon>
        <taxon>Pleuronectoidei</taxon>
        <taxon>Scophthalmidae</taxon>
        <taxon>Scophthalmus</taxon>
    </lineage>
</organism>
<evidence type="ECO:0000313" key="3">
    <source>
        <dbReference type="Proteomes" id="UP000438429"/>
    </source>
</evidence>
<name>A0A6A4TBS1_SCOMX</name>
<dbReference type="EMBL" id="VEVO01000007">
    <property type="protein sequence ID" value="KAF0039662.1"/>
    <property type="molecule type" value="Genomic_DNA"/>
</dbReference>